<evidence type="ECO:0000313" key="1">
    <source>
        <dbReference type="EMBL" id="MFC4533524.1"/>
    </source>
</evidence>
<name>A0ABV9CLW6_9ACTN</name>
<accession>A0ABV9CLW6</accession>
<dbReference type="Gene3D" id="1.25.40.10">
    <property type="entry name" value="Tetratricopeptide repeat domain"/>
    <property type="match status" value="2"/>
</dbReference>
<evidence type="ECO:0008006" key="3">
    <source>
        <dbReference type="Google" id="ProtNLM"/>
    </source>
</evidence>
<dbReference type="InterPro" id="IPR011990">
    <property type="entry name" value="TPR-like_helical_dom_sf"/>
</dbReference>
<dbReference type="EMBL" id="JBHSFP010000016">
    <property type="protein sequence ID" value="MFC4533524.1"/>
    <property type="molecule type" value="Genomic_DNA"/>
</dbReference>
<dbReference type="Proteomes" id="UP001596004">
    <property type="component" value="Unassembled WGS sequence"/>
</dbReference>
<keyword evidence="2" id="KW-1185">Reference proteome</keyword>
<gene>
    <name evidence="1" type="ORF">ACFO60_22365</name>
</gene>
<comment type="caution">
    <text evidence="1">The sequence shown here is derived from an EMBL/GenBank/DDBJ whole genome shotgun (WGS) entry which is preliminary data.</text>
</comment>
<proteinExistence type="predicted"/>
<reference evidence="2" key="1">
    <citation type="journal article" date="2019" name="Int. J. Syst. Evol. Microbiol.">
        <title>The Global Catalogue of Microorganisms (GCM) 10K type strain sequencing project: providing services to taxonomists for standard genome sequencing and annotation.</title>
        <authorList>
            <consortium name="The Broad Institute Genomics Platform"/>
            <consortium name="The Broad Institute Genome Sequencing Center for Infectious Disease"/>
            <person name="Wu L."/>
            <person name="Ma J."/>
        </authorList>
    </citation>
    <scope>NUCLEOTIDE SEQUENCE [LARGE SCALE GENOMIC DNA]</scope>
    <source>
        <strain evidence="2">CGMCC 4.7132</strain>
    </source>
</reference>
<evidence type="ECO:0000313" key="2">
    <source>
        <dbReference type="Proteomes" id="UP001596004"/>
    </source>
</evidence>
<sequence>MIAAAAGAVASVVASSMSAIVGSLVVGMVSGLAGVLTLRAERLIENRDLGEPARQFYFGLFRRLPRVRDIDDPLTIGVHPALSVLTNEGAVDQCPAFVRRDRSGDLEQALRASRFVLVVGESTAGKSRAAYEAMRACLPHHVFVRPPSRQDLRAALQVAGRRRRSVVWLDDLELYLGFDGLVADMLTPLFADPRRHTVVLATMRSYERARYSPRSFSNATDKERHVLRLAGEVLSLAREIRLDRLWSPEERGRAAAAPEDARLVKALGHADRFGVAQYLAAGPQLFQEWQDAWGSWPHGRPRGAALVTAAVDVRRAGHHLPLPIGFLRSLHEAYLTEPGRLDFRLESWEEALAWATEPLYSTSGLLMPSGDDHYVAFDYLPDAADEAASVPGVPPAAWEAIVAFVPPEDVIDVAWAAFLRNRPGVAEYALSKALDAGHYQAALDFSSFMHDSDRDADVVSWLERAIAMAMAQGAPAEKMISLRDETAWWVGARRHLRGDPRRAHDMALAIVQDSVRLFGEDHELTIGSRITLARQVGALGRVREALELAREVAEAAVRVLGERHEMVMSARFEVAVWTRRSGDHRRAFRLWQDLVEAQMVAGPSFVDAIFANMDATLDEIADQAFDAAVIGWLERLADSAALQRSARGTKVRMKLLGTLAWWVGGRADGPGDSRRARQIAWSVVDEGGAALGPDDPDVLRARVILAHQEGMLGDVATASAICRETVDAAARIYGMAHRVTMFAREELARWGRFRLSDSASEEG</sequence>
<dbReference type="RefSeq" id="WP_380843070.1">
    <property type="nucleotide sequence ID" value="NZ_JBHSFP010000016.1"/>
</dbReference>
<organism evidence="1 2">
    <name type="scientific">Sphaerisporangium dianthi</name>
    <dbReference type="NCBI Taxonomy" id="1436120"/>
    <lineage>
        <taxon>Bacteria</taxon>
        <taxon>Bacillati</taxon>
        <taxon>Actinomycetota</taxon>
        <taxon>Actinomycetes</taxon>
        <taxon>Streptosporangiales</taxon>
        <taxon>Streptosporangiaceae</taxon>
        <taxon>Sphaerisporangium</taxon>
    </lineage>
</organism>
<protein>
    <recommendedName>
        <fullName evidence="3">Tetratricopeptide repeat protein</fullName>
    </recommendedName>
</protein>